<accession>A0ABT3MUM2</accession>
<dbReference type="RefSeq" id="WP_262567947.1">
    <property type="nucleotide sequence ID" value="NZ_JAPFCC010000001.1"/>
</dbReference>
<proteinExistence type="predicted"/>
<dbReference type="EMBL" id="JAPFCC010000001">
    <property type="protein sequence ID" value="MCW7553077.1"/>
    <property type="molecule type" value="Genomic_DNA"/>
</dbReference>
<gene>
    <name evidence="1" type="ORF">NX722_10615</name>
</gene>
<organism evidence="1 2">
    <name type="scientific">Endozoicomonas gorgoniicola</name>
    <dbReference type="NCBI Taxonomy" id="1234144"/>
    <lineage>
        <taxon>Bacteria</taxon>
        <taxon>Pseudomonadati</taxon>
        <taxon>Pseudomonadota</taxon>
        <taxon>Gammaproteobacteria</taxon>
        <taxon>Oceanospirillales</taxon>
        <taxon>Endozoicomonadaceae</taxon>
        <taxon>Endozoicomonas</taxon>
    </lineage>
</organism>
<comment type="caution">
    <text evidence="1">The sequence shown here is derived from an EMBL/GenBank/DDBJ whole genome shotgun (WGS) entry which is preliminary data.</text>
</comment>
<keyword evidence="2" id="KW-1185">Reference proteome</keyword>
<sequence length="574" mass="66317">MIYHSATNFASAPAAPPAFNVADEKDRAKLYIPQKAPGDEPKNISDFRISHNIAAEKQGPEAEVTLTLKNGIKVPDYSKDREFTGRLKSMEMDKALRIRDLIKQYPDEFPMPGMAITAAAIKENIQTIKGQEQLLDGELQCILNIERELDELSPNYPYNQSFVITYKYLMYISLLFFRKQLTASDTKLEYDISDIDGRFDLYDFFDDIGLKIISLYKQDCRLTDLESLPWSLLLKDPNLFHQELKKNYYSIIWDHVDLKLDNPEVNVFQLGEPLIPCSDCLDVEDLNRLWPLPLWLVATSFSETTSADGFDMYPAAFFEHDVFHFKEKLRVGTRDIDQHRTLLKWIRQLYNHKADIKSVNFLAIELVLFDAFHESVLFTNFTLDKGVEDFFDNIRKTVMEVGPDDLPEKYKAVTHHEVNEAARWLARLPLKNISDSEFLETINANEQNFEAIGRNLRGLRFNTVKPEPAYMKEIIEQVSSNKRLLATHGFNDQRIASALRLYRKEAERKDLETDSPNWEVWSGKALADFQREAQWIMNYLKNAHLQGAWRCRAACQGVREEHSGGSYRSGVANL</sequence>
<name>A0ABT3MUM2_9GAMM</name>
<reference evidence="1 2" key="1">
    <citation type="submission" date="2022-10" db="EMBL/GenBank/DDBJ databases">
        <title>High-quality genome sequences of two octocoral-associated bacteria, Endozoicomonas euniceicola EF212 and Endozoicomonas gorgoniicola PS125.</title>
        <authorList>
            <person name="Chiou Y.-J."/>
            <person name="Chen Y.-H."/>
        </authorList>
    </citation>
    <scope>NUCLEOTIDE SEQUENCE [LARGE SCALE GENOMIC DNA]</scope>
    <source>
        <strain evidence="1 2">PS125</strain>
    </source>
</reference>
<evidence type="ECO:0000313" key="1">
    <source>
        <dbReference type="EMBL" id="MCW7553077.1"/>
    </source>
</evidence>
<evidence type="ECO:0000313" key="2">
    <source>
        <dbReference type="Proteomes" id="UP001209854"/>
    </source>
</evidence>
<dbReference type="Proteomes" id="UP001209854">
    <property type="component" value="Unassembled WGS sequence"/>
</dbReference>
<protein>
    <submittedName>
        <fullName evidence="1">Uncharacterized protein</fullName>
    </submittedName>
</protein>